<keyword evidence="2" id="KW-1133">Transmembrane helix</keyword>
<dbReference type="GeneID" id="63714665"/>
<reference evidence="3 4" key="1">
    <citation type="journal article" date="2016" name="Sci. Rep.">
        <title>Insights into Adaptations to a Near-Obligate Nematode Endoparasitic Lifestyle from the Finished Genome of Drechmeria coniospora.</title>
        <authorList>
            <person name="Zhang L."/>
            <person name="Zhou Z."/>
            <person name="Guo Q."/>
            <person name="Fokkens L."/>
            <person name="Miskei M."/>
            <person name="Pocsi I."/>
            <person name="Zhang W."/>
            <person name="Chen M."/>
            <person name="Wang L."/>
            <person name="Sun Y."/>
            <person name="Donzelli B.G."/>
            <person name="Gibson D.M."/>
            <person name="Nelson D.R."/>
            <person name="Luo J.G."/>
            <person name="Rep M."/>
            <person name="Liu H."/>
            <person name="Yang S."/>
            <person name="Wang J."/>
            <person name="Krasnoff S.B."/>
            <person name="Xu Y."/>
            <person name="Molnar I."/>
            <person name="Lin M."/>
        </authorList>
    </citation>
    <scope>NUCLEOTIDE SEQUENCE [LARGE SCALE GENOMIC DNA]</scope>
    <source>
        <strain evidence="3 4">ARSEF 6962</strain>
    </source>
</reference>
<evidence type="ECO:0000313" key="3">
    <source>
        <dbReference type="EMBL" id="KYK60883.1"/>
    </source>
</evidence>
<sequence length="312" mass="33001">MPAIRPSLILFSSPFDQVPSKSSPSDICVEQRPRFSPPWRADAIRHVYGIRHSPVVPNSSVCLSPRPSVSRPPARRDGEWPPCVRGLVLLAPLSPVASDVFAPPRQGAAEYKTEAAGGLLLASPNAHARTRRTLGRTSSHRRRDVFRSKMAIGFPLLLLVVLASVAAAVVHPPVHPPTSLPPPPPLPPVASTAAAKVSRPAPPAPPAVSGAPTGRPSCECGYTYCASVLLGMRTPWNPKQLSDAYCKTAGAVCSNGAPGSDVETALYLCLCDNADQRAGDRLHLLCGCDECLVEPPDYRGRCATPCHAGACK</sequence>
<keyword evidence="2" id="KW-0812">Transmembrane</keyword>
<evidence type="ECO:0000313" key="4">
    <source>
        <dbReference type="Proteomes" id="UP000076580"/>
    </source>
</evidence>
<feature type="compositionally biased region" description="Pro residues" evidence="1">
    <location>
        <begin position="175"/>
        <end position="188"/>
    </location>
</feature>
<feature type="transmembrane region" description="Helical" evidence="2">
    <location>
        <begin position="150"/>
        <end position="170"/>
    </location>
</feature>
<evidence type="ECO:0000256" key="2">
    <source>
        <dbReference type="SAM" id="Phobius"/>
    </source>
</evidence>
<dbReference type="InParanoid" id="A0A151GV01"/>
<name>A0A151GV01_DRECN</name>
<evidence type="ECO:0000256" key="1">
    <source>
        <dbReference type="SAM" id="MobiDB-lite"/>
    </source>
</evidence>
<accession>A0A151GV01</accession>
<keyword evidence="2" id="KW-0472">Membrane</keyword>
<feature type="compositionally biased region" description="Low complexity" evidence="1">
    <location>
        <begin position="189"/>
        <end position="199"/>
    </location>
</feature>
<organism evidence="3 4">
    <name type="scientific">Drechmeria coniospora</name>
    <name type="common">Nematophagous fungus</name>
    <name type="synonym">Meria coniospora</name>
    <dbReference type="NCBI Taxonomy" id="98403"/>
    <lineage>
        <taxon>Eukaryota</taxon>
        <taxon>Fungi</taxon>
        <taxon>Dikarya</taxon>
        <taxon>Ascomycota</taxon>
        <taxon>Pezizomycotina</taxon>
        <taxon>Sordariomycetes</taxon>
        <taxon>Hypocreomycetidae</taxon>
        <taxon>Hypocreales</taxon>
        <taxon>Ophiocordycipitaceae</taxon>
        <taxon>Drechmeria</taxon>
    </lineage>
</organism>
<dbReference type="RefSeq" id="XP_040660235.1">
    <property type="nucleotide sequence ID" value="XM_040799352.1"/>
</dbReference>
<dbReference type="AlphaFoldDB" id="A0A151GV01"/>
<keyword evidence="4" id="KW-1185">Reference proteome</keyword>
<feature type="region of interest" description="Disordered" evidence="1">
    <location>
        <begin position="175"/>
        <end position="214"/>
    </location>
</feature>
<proteinExistence type="predicted"/>
<gene>
    <name evidence="3" type="ORF">DCS_02022</name>
</gene>
<protein>
    <submittedName>
        <fullName evidence="3">Uncharacterized protein</fullName>
    </submittedName>
</protein>
<dbReference type="Proteomes" id="UP000076580">
    <property type="component" value="Chromosome 01"/>
</dbReference>
<dbReference type="EMBL" id="LAYC01000001">
    <property type="protein sequence ID" value="KYK60883.1"/>
    <property type="molecule type" value="Genomic_DNA"/>
</dbReference>
<comment type="caution">
    <text evidence="3">The sequence shown here is derived from an EMBL/GenBank/DDBJ whole genome shotgun (WGS) entry which is preliminary data.</text>
</comment>